<dbReference type="Proteomes" id="UP000054266">
    <property type="component" value="Unassembled WGS sequence"/>
</dbReference>
<evidence type="ECO:0000313" key="6">
    <source>
        <dbReference type="EMBL" id="KIW67447.1"/>
    </source>
</evidence>
<reference evidence="6 7" key="1">
    <citation type="submission" date="2015-01" db="EMBL/GenBank/DDBJ databases">
        <title>The Genome Sequence of Capronia semiimmersa CBS27337.</title>
        <authorList>
            <consortium name="The Broad Institute Genomics Platform"/>
            <person name="Cuomo C."/>
            <person name="de Hoog S."/>
            <person name="Gorbushina A."/>
            <person name="Stielow B."/>
            <person name="Teixiera M."/>
            <person name="Abouelleil A."/>
            <person name="Chapman S.B."/>
            <person name="Priest M."/>
            <person name="Young S.K."/>
            <person name="Wortman J."/>
            <person name="Nusbaum C."/>
            <person name="Birren B."/>
        </authorList>
    </citation>
    <scope>NUCLEOTIDE SEQUENCE [LARGE SCALE GENOMIC DNA]</scope>
    <source>
        <strain evidence="6 7">CBS 27337</strain>
    </source>
</reference>
<keyword evidence="4" id="KW-0560">Oxidoreductase</keyword>
<dbReference type="EMBL" id="KN846959">
    <property type="protein sequence ID" value="KIW67447.1"/>
    <property type="molecule type" value="Genomic_DNA"/>
</dbReference>
<evidence type="ECO:0000256" key="3">
    <source>
        <dbReference type="ARBA" id="ARBA00022643"/>
    </source>
</evidence>
<dbReference type="InterPro" id="IPR051799">
    <property type="entry name" value="NADH_flavin_oxidoreductase"/>
</dbReference>
<evidence type="ECO:0000259" key="5">
    <source>
        <dbReference type="Pfam" id="PF00724"/>
    </source>
</evidence>
<comment type="similarity">
    <text evidence="1">Belongs to the NADH:flavin oxidoreductase/NADH oxidase family.</text>
</comment>
<dbReference type="SUPFAM" id="SSF51395">
    <property type="entry name" value="FMN-linked oxidoreductases"/>
    <property type="match status" value="1"/>
</dbReference>
<accession>A0A0D2DZA8</accession>
<evidence type="ECO:0000256" key="4">
    <source>
        <dbReference type="ARBA" id="ARBA00023002"/>
    </source>
</evidence>
<keyword evidence="2" id="KW-0285">Flavoprotein</keyword>
<dbReference type="HOGENOM" id="CLU_012153_6_3_1"/>
<keyword evidence="3" id="KW-0288">FMN</keyword>
<dbReference type="Pfam" id="PF00724">
    <property type="entry name" value="Oxidored_FMN"/>
    <property type="match status" value="1"/>
</dbReference>
<dbReference type="AlphaFoldDB" id="A0A0D2DZA8"/>
<evidence type="ECO:0000256" key="2">
    <source>
        <dbReference type="ARBA" id="ARBA00022630"/>
    </source>
</evidence>
<evidence type="ECO:0000256" key="1">
    <source>
        <dbReference type="ARBA" id="ARBA00005979"/>
    </source>
</evidence>
<gene>
    <name evidence="6" type="ORF">PV04_06697</name>
</gene>
<dbReference type="Gene3D" id="3.20.20.70">
    <property type="entry name" value="Aldolase class I"/>
    <property type="match status" value="1"/>
</dbReference>
<keyword evidence="7" id="KW-1185">Reference proteome</keyword>
<dbReference type="STRING" id="5601.A0A0D2DZA8"/>
<proteinExistence type="inferred from homology"/>
<dbReference type="InterPro" id="IPR013785">
    <property type="entry name" value="Aldolase_TIM"/>
</dbReference>
<dbReference type="PANTHER" id="PTHR43656">
    <property type="entry name" value="BINDING OXIDOREDUCTASE, PUTATIVE (AFU_ORTHOLOGUE AFUA_2G08260)-RELATED"/>
    <property type="match status" value="1"/>
</dbReference>
<sequence>MAFSRIPSTAVDPAPLGQPITYQHSGKTAKNRFLKAAMSEQISSWDATNLSARGIPSEKVINENIIVAYDQLGSPGNLIIAPDAPCEGPRFDAWKELASQAKRQGSLISGQVSHPGRQTDSRLQAHPLSASDIQLQEIMGKSFAKPRPASQEDIDTVVAVFLHAANGYLLAQFLSKTTNKRTDQYGGSLRNRARITLQIAEAIRQKVPGFTLGIKINSVEFQDQGFTPSEAVELCALLEEARFDWVGLSGGTYEDLGPLEGKRASTQKREGFFLEFAEMIKLHDPKIYITGGLRTVQGMVAALHTVDGVGLGRPAAQEFSLAKDILKGKVTGAVEQQVDQSSFGLTTVVAGTQIGQVGKDQQPINMGIRENVSIFMKSFGSFMQELAQGVCVCVCVYANTMNRTGHVNLEDYAPEPFDSGAVLL</sequence>
<dbReference type="GO" id="GO:0010181">
    <property type="term" value="F:FMN binding"/>
    <property type="evidence" value="ECO:0007669"/>
    <property type="project" value="InterPro"/>
</dbReference>
<dbReference type="PANTHER" id="PTHR43656:SF5">
    <property type="entry name" value="NADH:FLAVIN OXIDOREDUCTASE_NADH OXIDASE N-TERMINAL DOMAIN-CONTAINING PROTEIN"/>
    <property type="match status" value="1"/>
</dbReference>
<dbReference type="GO" id="GO:0016491">
    <property type="term" value="F:oxidoreductase activity"/>
    <property type="evidence" value="ECO:0007669"/>
    <property type="project" value="UniProtKB-KW"/>
</dbReference>
<evidence type="ECO:0000313" key="7">
    <source>
        <dbReference type="Proteomes" id="UP000054266"/>
    </source>
</evidence>
<organism evidence="6 7">
    <name type="scientific">Phialophora macrospora</name>
    <dbReference type="NCBI Taxonomy" id="1851006"/>
    <lineage>
        <taxon>Eukaryota</taxon>
        <taxon>Fungi</taxon>
        <taxon>Dikarya</taxon>
        <taxon>Ascomycota</taxon>
        <taxon>Pezizomycotina</taxon>
        <taxon>Eurotiomycetes</taxon>
        <taxon>Chaetothyriomycetidae</taxon>
        <taxon>Chaetothyriales</taxon>
        <taxon>Herpotrichiellaceae</taxon>
        <taxon>Phialophora</taxon>
    </lineage>
</organism>
<feature type="domain" description="NADH:flavin oxidoreductase/NADH oxidase N-terminal" evidence="5">
    <location>
        <begin position="19"/>
        <end position="241"/>
    </location>
</feature>
<protein>
    <recommendedName>
        <fullName evidence="5">NADH:flavin oxidoreductase/NADH oxidase N-terminal domain-containing protein</fullName>
    </recommendedName>
</protein>
<dbReference type="InterPro" id="IPR001155">
    <property type="entry name" value="OxRdtase_FMN_N"/>
</dbReference>
<name>A0A0D2DZA8_9EURO</name>